<feature type="domain" description="Lyase N-terminal" evidence="7">
    <location>
        <begin position="34"/>
        <end position="201"/>
    </location>
</feature>
<evidence type="ECO:0000259" key="8">
    <source>
        <dbReference type="Pfam" id="PF09093"/>
    </source>
</evidence>
<dbReference type="InterPro" id="IPR015176">
    <property type="entry name" value="Lyase_N"/>
</dbReference>
<dbReference type="InterPro" id="IPR039174">
    <property type="entry name" value="Chondroitin_ABC_lyase"/>
</dbReference>
<evidence type="ECO:0000256" key="2">
    <source>
        <dbReference type="ARBA" id="ARBA00006699"/>
    </source>
</evidence>
<keyword evidence="4" id="KW-0732">Signal</keyword>
<dbReference type="InterPro" id="IPR011071">
    <property type="entry name" value="Lyase_8-like_C"/>
</dbReference>
<dbReference type="Gene3D" id="1.50.10.100">
    <property type="entry name" value="Chondroitin AC/alginate lyase"/>
    <property type="match status" value="1"/>
</dbReference>
<dbReference type="NCBIfam" id="NF033679">
    <property type="entry name" value="DNRLRE_dom"/>
    <property type="match status" value="1"/>
</dbReference>
<dbReference type="GO" id="GO:0006027">
    <property type="term" value="P:glycosaminoglycan catabolic process"/>
    <property type="evidence" value="ECO:0007669"/>
    <property type="project" value="InterPro"/>
</dbReference>
<dbReference type="SUPFAM" id="SSF74650">
    <property type="entry name" value="Galactose mutarotase-like"/>
    <property type="match status" value="1"/>
</dbReference>
<dbReference type="Pfam" id="PF09092">
    <property type="entry name" value="Lyase_N"/>
    <property type="match status" value="1"/>
</dbReference>
<dbReference type="InterPro" id="IPR008929">
    <property type="entry name" value="Chondroitin_lyas"/>
</dbReference>
<dbReference type="Pfam" id="PF09093">
    <property type="entry name" value="Lyase_catalyt"/>
    <property type="match status" value="1"/>
</dbReference>
<keyword evidence="3" id="KW-0964">Secreted</keyword>
<dbReference type="KEGG" id="vgu:HYG85_20055"/>
<keyword evidence="11" id="KW-1185">Reference proteome</keyword>
<feature type="domain" description="Lyase catalytic" evidence="8">
    <location>
        <begin position="232"/>
        <end position="573"/>
    </location>
</feature>
<dbReference type="SUPFAM" id="SSF49863">
    <property type="entry name" value="Hyaluronate lyase-like, C-terminal domain"/>
    <property type="match status" value="1"/>
</dbReference>
<evidence type="ECO:0000313" key="10">
    <source>
        <dbReference type="EMBL" id="QUH31088.1"/>
    </source>
</evidence>
<dbReference type="InterPro" id="IPR014718">
    <property type="entry name" value="GH-type_carb-bd"/>
</dbReference>
<proteinExistence type="inferred from homology"/>
<evidence type="ECO:0000313" key="11">
    <source>
        <dbReference type="Proteomes" id="UP000677305"/>
    </source>
</evidence>
<dbReference type="PANTHER" id="PTHR37322">
    <property type="match status" value="1"/>
</dbReference>
<dbReference type="GO" id="GO:0030246">
    <property type="term" value="F:carbohydrate binding"/>
    <property type="evidence" value="ECO:0007669"/>
    <property type="project" value="InterPro"/>
</dbReference>
<dbReference type="GO" id="GO:0005975">
    <property type="term" value="P:carbohydrate metabolic process"/>
    <property type="evidence" value="ECO:0007669"/>
    <property type="project" value="InterPro"/>
</dbReference>
<sequence length="1207" mass="136051">MKKMVGVFMALIMLVGTLAYSEPIKVMAADDDYSRCQDFEGANVPSNWQTVNGGSVEVSDNHYKHGTNSLLWNFVSDSKLRVDNPLYLSEAGAKKRGGMKIWIYNENPINDKVTFKFGGESSLDIDNPHYKFDVNINFKGWRAIWVKFQQEGDNPNYSGNDNDPLEIMDIVAPSEAGSLYFDIVEFVNEMPKSRSADYQMPKVGVSDIETAMYWDMAYYYSELTPSLPEETEITQEQINAFNNIEAKYEKWIFGENIDLTKEPLSIRNNALQQFITEGLQAYEKLNIVKHADGRITGEPLFSSRDPHLMKFGVDVSRAVLLPLVYDYKINGNDSSKEKFFDTLDYMNDQGWAYGSGLGTMDHETNKHNGYFHAIYLMKDELAATNRLERERETIFWQTIFGKTFEENIDQEEVTSDELRTKFMYNLLYVLIMEDTPEKVRYMKGLVNYYNIALTIAPGYSDTIKSDYSLYHHRGTYLSAYGVNGIHMASLIAYLLSDTTFALSENSTNNIKNSLLHARIYANQYNVPAGASGRLPDVTGVVSKLVPAYAYMALAANPIDEEMATAFMKLWKPDSTYLKDGLFPLANTYSVHYLNTMGGLQLAVELSERGYQAESTPQGTWVYPYSSLAINRQGEAMVAVKGYSQYVWDYESSNKFDPQTLTQLKENVYGKYQSYGSIQINGSGNPIGTIESGYNLDNGWDWNRWPGATTKHLPLSELIFTGGHANHRRFSDQTFVGGSTLQNQYGVFGMKLHDIHDDTSFRANKSIFFLGDTIVCLGSDIENNDSINPTETTLFQAYMNNSTMPFWYNSSNEITSDTYSEQVNTHDSAWLIDPYNNGYYIPDANGLFIQRGVQNSRDNRDSLDTSGNYTTAWINHGTNPNGEGYEYAIKLGATPQQMETFVSNPSYQVLQKDVDAHIVTDSSLNVTGYAIMNQNNVIDHGYLKNVSVPCMVMTKDLNEDEIVLSMSDPDLRLPKFDKHKDITSDAIRVPSTQNIATLTIRGEWQLKNPSDEARIITSNTDTTIEFDCVDGKNIEIELVKGSGNGQTPTPVTLNPTEDTYVRDGNYGDQNYGTVALRVKGGSTNNNRETIMKFDMTNVSVDAKTAELKIYPTKVTGVVPVSIYAVTDDSWNESSISYNNKPDVTTKITTVNIDEPNKWYTFDITQFVNSELQGDKVMTLYFVDDTVSGNTLVFDSREDINGPQLTISY</sequence>
<feature type="domain" description="Carbohydrate-binding module family 96" evidence="9">
    <location>
        <begin position="1050"/>
        <end position="1206"/>
    </location>
</feature>
<evidence type="ECO:0000256" key="5">
    <source>
        <dbReference type="ARBA" id="ARBA00023239"/>
    </source>
</evidence>
<dbReference type="Gene3D" id="2.60.220.10">
    <property type="entry name" value="Polysaccharide lyase family 8-like, C-terminal"/>
    <property type="match status" value="1"/>
</dbReference>
<dbReference type="PANTHER" id="PTHR37322:SF3">
    <property type="entry name" value="CHONDROITIN SULFATE ABC EXOLYASE"/>
    <property type="match status" value="1"/>
</dbReference>
<dbReference type="Pfam" id="PF02278">
    <property type="entry name" value="Lyase_8"/>
    <property type="match status" value="1"/>
</dbReference>
<comment type="subcellular location">
    <subcellularLocation>
        <location evidence="1">Secreted</location>
    </subcellularLocation>
</comment>
<dbReference type="InterPro" id="IPR011013">
    <property type="entry name" value="Gal_mutarotase_sf_dom"/>
</dbReference>
<evidence type="ECO:0000259" key="7">
    <source>
        <dbReference type="Pfam" id="PF09092"/>
    </source>
</evidence>
<dbReference type="InterPro" id="IPR055372">
    <property type="entry name" value="CBM96"/>
</dbReference>
<name>A0A8J8SDP4_9FIRM</name>
<comment type="similarity">
    <text evidence="2">Belongs to the polysaccharide lyase 8 family.</text>
</comment>
<dbReference type="GO" id="GO:0016837">
    <property type="term" value="F:carbon-oxygen lyase activity, acting on polysaccharides"/>
    <property type="evidence" value="ECO:0007669"/>
    <property type="project" value="UniProtKB-ARBA"/>
</dbReference>
<dbReference type="Proteomes" id="UP000677305">
    <property type="component" value="Chromosome"/>
</dbReference>
<evidence type="ECO:0000259" key="6">
    <source>
        <dbReference type="Pfam" id="PF02278"/>
    </source>
</evidence>
<dbReference type="Gene3D" id="2.60.120.430">
    <property type="entry name" value="Galactose-binding lectin"/>
    <property type="match status" value="1"/>
</dbReference>
<dbReference type="EMBL" id="CP058561">
    <property type="protein sequence ID" value="QUH31088.1"/>
    <property type="molecule type" value="Genomic_DNA"/>
</dbReference>
<dbReference type="SUPFAM" id="SSF49785">
    <property type="entry name" value="Galactose-binding domain-like"/>
    <property type="match status" value="1"/>
</dbReference>
<organism evidence="10 11">
    <name type="scientific">Vallitalea guaymasensis</name>
    <dbReference type="NCBI Taxonomy" id="1185412"/>
    <lineage>
        <taxon>Bacteria</taxon>
        <taxon>Bacillati</taxon>
        <taxon>Bacillota</taxon>
        <taxon>Clostridia</taxon>
        <taxon>Lachnospirales</taxon>
        <taxon>Vallitaleaceae</taxon>
        <taxon>Vallitalea</taxon>
    </lineage>
</organism>
<protein>
    <submittedName>
        <fullName evidence="10">DNRLRE domain-containing protein</fullName>
    </submittedName>
</protein>
<evidence type="ECO:0000256" key="3">
    <source>
        <dbReference type="ARBA" id="ARBA00022525"/>
    </source>
</evidence>
<dbReference type="SUPFAM" id="SSF48230">
    <property type="entry name" value="Chondroitin AC/alginate lyase"/>
    <property type="match status" value="1"/>
</dbReference>
<evidence type="ECO:0000256" key="1">
    <source>
        <dbReference type="ARBA" id="ARBA00004613"/>
    </source>
</evidence>
<accession>A0A8J8SDP4</accession>
<dbReference type="GO" id="GO:0005576">
    <property type="term" value="C:extracellular region"/>
    <property type="evidence" value="ECO:0007669"/>
    <property type="project" value="UniProtKB-SubCell"/>
</dbReference>
<dbReference type="Gene3D" id="2.70.98.10">
    <property type="match status" value="1"/>
</dbReference>
<dbReference type="InterPro" id="IPR015177">
    <property type="entry name" value="Lyase_catalyt"/>
</dbReference>
<evidence type="ECO:0000259" key="9">
    <source>
        <dbReference type="Pfam" id="PF24517"/>
    </source>
</evidence>
<evidence type="ECO:0000256" key="4">
    <source>
        <dbReference type="ARBA" id="ARBA00022729"/>
    </source>
</evidence>
<reference evidence="10 11" key="1">
    <citation type="submission" date="2020-07" db="EMBL/GenBank/DDBJ databases">
        <title>Vallitalea guaymasensis genome.</title>
        <authorList>
            <person name="Postec A."/>
        </authorList>
    </citation>
    <scope>NUCLEOTIDE SEQUENCE [LARGE SCALE GENOMIC DNA]</scope>
    <source>
        <strain evidence="10 11">Ra1766G1</strain>
    </source>
</reference>
<dbReference type="RefSeq" id="WP_212691165.1">
    <property type="nucleotide sequence ID" value="NZ_CP058561.1"/>
</dbReference>
<dbReference type="Pfam" id="PF24517">
    <property type="entry name" value="CBM96"/>
    <property type="match status" value="1"/>
</dbReference>
<gene>
    <name evidence="10" type="ORF">HYG85_20055</name>
</gene>
<dbReference type="InterPro" id="IPR003159">
    <property type="entry name" value="Lyase_8_central_dom"/>
</dbReference>
<dbReference type="AlphaFoldDB" id="A0A8J8SDP4"/>
<feature type="domain" description="Polysaccharide lyase family 8 central" evidence="6">
    <location>
        <begin position="663"/>
        <end position="888"/>
    </location>
</feature>
<dbReference type="InterPro" id="IPR008979">
    <property type="entry name" value="Galactose-bd-like_sf"/>
</dbReference>
<keyword evidence="5" id="KW-0456">Lyase</keyword>